<evidence type="ECO:0000256" key="1">
    <source>
        <dbReference type="SAM" id="MobiDB-lite"/>
    </source>
</evidence>
<organism evidence="2 3">
    <name type="scientific">Exocentrus adspersus</name>
    <dbReference type="NCBI Taxonomy" id="1586481"/>
    <lineage>
        <taxon>Eukaryota</taxon>
        <taxon>Metazoa</taxon>
        <taxon>Ecdysozoa</taxon>
        <taxon>Arthropoda</taxon>
        <taxon>Hexapoda</taxon>
        <taxon>Insecta</taxon>
        <taxon>Pterygota</taxon>
        <taxon>Neoptera</taxon>
        <taxon>Endopterygota</taxon>
        <taxon>Coleoptera</taxon>
        <taxon>Polyphaga</taxon>
        <taxon>Cucujiformia</taxon>
        <taxon>Chrysomeloidea</taxon>
        <taxon>Cerambycidae</taxon>
        <taxon>Lamiinae</taxon>
        <taxon>Acanthocinini</taxon>
        <taxon>Exocentrus</taxon>
    </lineage>
</organism>
<reference evidence="2 3" key="1">
    <citation type="journal article" date="2023" name="Insect Mol. Biol.">
        <title>Genome sequencing provides insights into the evolution of gene families encoding plant cell wall-degrading enzymes in longhorned beetles.</title>
        <authorList>
            <person name="Shin N.R."/>
            <person name="Okamura Y."/>
            <person name="Kirsch R."/>
            <person name="Pauchet Y."/>
        </authorList>
    </citation>
    <scope>NUCLEOTIDE SEQUENCE [LARGE SCALE GENOMIC DNA]</scope>
    <source>
        <strain evidence="2">EAD_L_NR</strain>
    </source>
</reference>
<protein>
    <submittedName>
        <fullName evidence="2">Uncharacterized protein</fullName>
    </submittedName>
</protein>
<name>A0AAV8WC85_9CUCU</name>
<feature type="compositionally biased region" description="Basic and acidic residues" evidence="1">
    <location>
        <begin position="10"/>
        <end position="23"/>
    </location>
</feature>
<keyword evidence="3" id="KW-1185">Reference proteome</keyword>
<proteinExistence type="predicted"/>
<evidence type="ECO:0000313" key="3">
    <source>
        <dbReference type="Proteomes" id="UP001159042"/>
    </source>
</evidence>
<sequence length="158" mass="18183">MSAGRSQDSPNDRLRRAKSEAHNRISTETIRTEFRDRFFRRLRTTRSRSVDRLRQIVESQGNSVEFKSISDVRKALLGDSEASSLLQTDEVNDLLNEIEEELRQFQLNKQGEEYIKSVERETEDMVSRLLSECQICGKMSQSGIICVGCSVEISTEFK</sequence>
<evidence type="ECO:0000313" key="2">
    <source>
        <dbReference type="EMBL" id="KAJ8923820.1"/>
    </source>
</evidence>
<comment type="caution">
    <text evidence="2">The sequence shown here is derived from an EMBL/GenBank/DDBJ whole genome shotgun (WGS) entry which is preliminary data.</text>
</comment>
<dbReference type="AlphaFoldDB" id="A0AAV8WC85"/>
<accession>A0AAV8WC85</accession>
<gene>
    <name evidence="2" type="ORF">NQ315_010402</name>
</gene>
<dbReference type="Proteomes" id="UP001159042">
    <property type="component" value="Unassembled WGS sequence"/>
</dbReference>
<dbReference type="EMBL" id="JANEYG010000004">
    <property type="protein sequence ID" value="KAJ8923820.1"/>
    <property type="molecule type" value="Genomic_DNA"/>
</dbReference>
<feature type="region of interest" description="Disordered" evidence="1">
    <location>
        <begin position="1"/>
        <end position="23"/>
    </location>
</feature>